<dbReference type="STRING" id="48701.ENSPMEP00000024402"/>
<name>A0A3B3YAM2_9TELE</name>
<evidence type="ECO:0000313" key="2">
    <source>
        <dbReference type="Ensembl" id="ENSPMEP00000024402.1"/>
    </source>
</evidence>
<evidence type="ECO:0000256" key="1">
    <source>
        <dbReference type="SAM" id="MobiDB-lite"/>
    </source>
</evidence>
<protein>
    <recommendedName>
        <fullName evidence="4">L1 transposable element RRM domain-containing protein</fullName>
    </recommendedName>
</protein>
<dbReference type="Proteomes" id="UP000261480">
    <property type="component" value="Unplaced"/>
</dbReference>
<feature type="compositionally biased region" description="Basic and acidic residues" evidence="1">
    <location>
        <begin position="27"/>
        <end position="40"/>
    </location>
</feature>
<evidence type="ECO:0000313" key="3">
    <source>
        <dbReference type="Proteomes" id="UP000261480"/>
    </source>
</evidence>
<proteinExistence type="predicted"/>
<dbReference type="Gene3D" id="3.30.70.1820">
    <property type="entry name" value="L1 transposable element, RRM domain"/>
    <property type="match status" value="1"/>
</dbReference>
<dbReference type="AlphaFoldDB" id="A0A3B3YAM2"/>
<dbReference type="Ensembl" id="ENSPMET00000007743.1">
    <property type="protein sequence ID" value="ENSPMEP00000024402.1"/>
    <property type="gene ID" value="ENSPMEG00000006645.1"/>
</dbReference>
<keyword evidence="3" id="KW-1185">Reference proteome</keyword>
<reference evidence="2" key="1">
    <citation type="submission" date="2025-08" db="UniProtKB">
        <authorList>
            <consortium name="Ensembl"/>
        </authorList>
    </citation>
    <scope>IDENTIFICATION</scope>
</reference>
<accession>A0A3B3YAM2</accession>
<dbReference type="PANTHER" id="PTHR11505">
    <property type="entry name" value="L1 TRANSPOSABLE ELEMENT-RELATED"/>
    <property type="match status" value="1"/>
</dbReference>
<reference evidence="2" key="2">
    <citation type="submission" date="2025-09" db="UniProtKB">
        <authorList>
            <consortium name="Ensembl"/>
        </authorList>
    </citation>
    <scope>IDENTIFICATION</scope>
</reference>
<feature type="region of interest" description="Disordered" evidence="1">
    <location>
        <begin position="1"/>
        <end position="40"/>
    </location>
</feature>
<feature type="compositionally biased region" description="Basic and acidic residues" evidence="1">
    <location>
        <begin position="9"/>
        <end position="20"/>
    </location>
</feature>
<sequence length="298" mass="34493">MENMVKKGKNTEEKSAKEKSTGMAKAQSHEVEYSDPPNEDRDSAILLELRGLRKEHAEAVSDNKRALARLETSIGELMVRTTSLEQKVIDMEERLGNNEDKTTRMERVATFLLRETTKLSEKCNDLESRMRRNNIRIHGIPEGAEKNDTVSFITQFIKSQIQIAAGRDLCIERAHRSLVNKPKDSTAPPRAIIVRFLDYKIKEQVIKQAWSQKICYEGRIIYFNQDYTTEVQKKRKQAREVIKQLKERDVKAQSPYPAQLKVFLDTGTKIFSTVEEAYLFIYFFVKEVSGTVQLQIWL</sequence>
<organism evidence="2 3">
    <name type="scientific">Poecilia mexicana</name>
    <dbReference type="NCBI Taxonomy" id="48701"/>
    <lineage>
        <taxon>Eukaryota</taxon>
        <taxon>Metazoa</taxon>
        <taxon>Chordata</taxon>
        <taxon>Craniata</taxon>
        <taxon>Vertebrata</taxon>
        <taxon>Euteleostomi</taxon>
        <taxon>Actinopterygii</taxon>
        <taxon>Neopterygii</taxon>
        <taxon>Teleostei</taxon>
        <taxon>Neoteleostei</taxon>
        <taxon>Acanthomorphata</taxon>
        <taxon>Ovalentaria</taxon>
        <taxon>Atherinomorphae</taxon>
        <taxon>Cyprinodontiformes</taxon>
        <taxon>Poeciliidae</taxon>
        <taxon>Poeciliinae</taxon>
        <taxon>Poecilia</taxon>
    </lineage>
</organism>
<evidence type="ECO:0008006" key="4">
    <source>
        <dbReference type="Google" id="ProtNLM"/>
    </source>
</evidence>
<dbReference type="InterPro" id="IPR004244">
    <property type="entry name" value="Transposase_22"/>
</dbReference>